<feature type="region of interest" description="Disordered" evidence="1">
    <location>
        <begin position="345"/>
        <end position="370"/>
    </location>
</feature>
<name>A0A8H3HVB6_9AGAM</name>
<keyword evidence="2" id="KW-1133">Transmembrane helix</keyword>
<keyword evidence="2" id="KW-0472">Membrane</keyword>
<sequence>MSDHDVCRIQMDGEILDIGLRYAIYGTALLTLGLGCLSMINVSRAIIGTPGTTEDDMYKNIRSHKRTVRPVSTTLNLMGVAMVGAAFIYQTKPVQERAAQATGQNSLTNPKGSFTLFHAYTLLSLLWLITLVGVMIHIQTWVFNVIRRQSDANRDTRRFINSIWNGTHWYLLQVELLGVYGLYVSMNRDKFPKPPCNIPLFNDAGFRAFARVVYIIALIPILNVILLCVLLVGTVWVMSWIATRFKHPELQGNSVSPMVFNFFWLLVCGIIILAIGITTEILLFANTDSQNVWSFGSLLALILLVVPTETFIEEAYSMMVPDKLRYNFKTTLGTHRRQYKTVHQGQDESLFRRSPPRPLRMAMPEPDVHR</sequence>
<feature type="transmembrane region" description="Helical" evidence="2">
    <location>
        <begin position="125"/>
        <end position="146"/>
    </location>
</feature>
<evidence type="ECO:0000313" key="3">
    <source>
        <dbReference type="EMBL" id="CAE7075019.1"/>
    </source>
</evidence>
<accession>A0A8H3HVB6</accession>
<gene>
    <name evidence="3" type="ORF">RDB_LOCUS19119</name>
</gene>
<comment type="caution">
    <text evidence="3">The sequence shown here is derived from an EMBL/GenBank/DDBJ whole genome shotgun (WGS) entry which is preliminary data.</text>
</comment>
<dbReference type="AlphaFoldDB" id="A0A8H3HVB6"/>
<keyword evidence="2" id="KW-0812">Transmembrane</keyword>
<evidence type="ECO:0000256" key="1">
    <source>
        <dbReference type="SAM" id="MobiDB-lite"/>
    </source>
</evidence>
<feature type="transmembrane region" description="Helical" evidence="2">
    <location>
        <begin position="68"/>
        <end position="89"/>
    </location>
</feature>
<protein>
    <submittedName>
        <fullName evidence="3">Uncharacterized protein</fullName>
    </submittedName>
</protein>
<feature type="transmembrane region" description="Helical" evidence="2">
    <location>
        <begin position="22"/>
        <end position="47"/>
    </location>
</feature>
<dbReference type="EMBL" id="CAJNJQ010000392">
    <property type="protein sequence ID" value="CAE7075019.1"/>
    <property type="molecule type" value="Genomic_DNA"/>
</dbReference>
<proteinExistence type="predicted"/>
<feature type="transmembrane region" description="Helical" evidence="2">
    <location>
        <begin position="291"/>
        <end position="312"/>
    </location>
</feature>
<reference evidence="3" key="1">
    <citation type="submission" date="2021-01" db="EMBL/GenBank/DDBJ databases">
        <authorList>
            <person name="Kaushik A."/>
        </authorList>
    </citation>
    <scope>NUCLEOTIDE SEQUENCE</scope>
    <source>
        <strain evidence="3">AG5</strain>
    </source>
</reference>
<feature type="transmembrane region" description="Helical" evidence="2">
    <location>
        <begin position="262"/>
        <end position="285"/>
    </location>
</feature>
<dbReference type="Proteomes" id="UP000663827">
    <property type="component" value="Unassembled WGS sequence"/>
</dbReference>
<organism evidence="3 4">
    <name type="scientific">Rhizoctonia solani</name>
    <dbReference type="NCBI Taxonomy" id="456999"/>
    <lineage>
        <taxon>Eukaryota</taxon>
        <taxon>Fungi</taxon>
        <taxon>Dikarya</taxon>
        <taxon>Basidiomycota</taxon>
        <taxon>Agaricomycotina</taxon>
        <taxon>Agaricomycetes</taxon>
        <taxon>Cantharellales</taxon>
        <taxon>Ceratobasidiaceae</taxon>
        <taxon>Rhizoctonia</taxon>
    </lineage>
</organism>
<feature type="transmembrane region" description="Helical" evidence="2">
    <location>
        <begin position="212"/>
        <end position="241"/>
    </location>
</feature>
<evidence type="ECO:0000313" key="4">
    <source>
        <dbReference type="Proteomes" id="UP000663827"/>
    </source>
</evidence>
<evidence type="ECO:0000256" key="2">
    <source>
        <dbReference type="SAM" id="Phobius"/>
    </source>
</evidence>